<feature type="region of interest" description="Disordered" evidence="7">
    <location>
        <begin position="1"/>
        <end position="44"/>
    </location>
</feature>
<dbReference type="EMBL" id="NWUJ01000007">
    <property type="protein sequence ID" value="PFH34136.1"/>
    <property type="molecule type" value="Genomic_DNA"/>
</dbReference>
<dbReference type="GO" id="GO:0006364">
    <property type="term" value="P:rRNA processing"/>
    <property type="evidence" value="ECO:0007669"/>
    <property type="project" value="UniProtKB-KW"/>
</dbReference>
<dbReference type="GeneID" id="40312214"/>
<feature type="compositionally biased region" description="Acidic residues" evidence="7">
    <location>
        <begin position="354"/>
        <end position="377"/>
    </location>
</feature>
<feature type="compositionally biased region" description="Acidic residues" evidence="7">
    <location>
        <begin position="415"/>
        <end position="430"/>
    </location>
</feature>
<sequence length="863" mass="95817">MAPEQSGVSAVLPSRARAADGAAEAPAGVPVGRSEKEASPEEAWLDAVAEEPLCLLLSEGETLSQRRRALEMTLRHLDSLIQSTGAGTAVVGGCGARAPRSFTSLLLRNLSRGGESDAEDEADAQGEEAGGSRGEGALAAPAREAASADVSVQHVWALIDAEGKRLLRKLRKKVKDLHTAEMTSRRGLKRSRKQRRRRAEDADDGRPSAAPEFFQDAAEGRRWQDRFLWLLPFEEEEIQESDSDREADDEETPSEDDEEGQSDNDASPARRVGAGSESEGEEDAAEDAASDSEVDASDAESEAAEGEEGADETQKVEEDQFFSMEAMRRFILQEEEKERKRQDAEKDKSLASADELDEDDGEDVDMLLEEAEDDDEEARNLKYSDFFDAPSGEGLGDDDRVSSAKRRKRATRVSDDEDSQDEDACEEEEEGFKFEDGEMDEEERRLQRELDRLERRLREDAEEARQQRREKGKKGADAEGNSDEEGASDASSAFSDAAEDDDRGEDRKNLRHASLREVMAHSAALQSDIDKLEQELVAKKAWNLQGEAWAKQRPRNALLDVGPLDLPLLTSSVKDDQAAELDDRLGTLGEEETDEEQGGTQKISKLSEYIEKILRQRIEENLFDDVIRRAVVPPNQMKKGDDATVELDMEKSKVGLGDLYAMEYEQKLMGGAGGSGKVSAEEKQKAELLEMFGELMYKLDCLSNMSFRPAPPAVAEKAKLGSGDGGVAAVQVEEAVPVLHSDALRKAPEELRKAPKQKDKSEMTQAERKAERRNKKERRRKRVLGQVRRGELTKEGLKERETKIAAKNKQQKENRLSKKQTGLTQQEAIAELRKNQRRVKIQELLSDAMKAARSERRQKAGSK</sequence>
<dbReference type="GO" id="GO:0034457">
    <property type="term" value="C:Mpp10 complex"/>
    <property type="evidence" value="ECO:0007669"/>
    <property type="project" value="InterPro"/>
</dbReference>
<comment type="subcellular location">
    <subcellularLocation>
        <location evidence="1">Nucleus</location>
        <location evidence="1">Nucleolus</location>
    </subcellularLocation>
</comment>
<keyword evidence="9" id="KW-1185">Reference proteome</keyword>
<proteinExistence type="inferred from homology"/>
<feature type="region of interest" description="Disordered" evidence="7">
    <location>
        <begin position="178"/>
        <end position="217"/>
    </location>
</feature>
<keyword evidence="2" id="KW-0690">Ribosome biogenesis</keyword>
<feature type="compositionally biased region" description="Low complexity" evidence="7">
    <location>
        <begin position="15"/>
        <end position="32"/>
    </location>
</feature>
<feature type="region of interest" description="Disordered" evidence="7">
    <location>
        <begin position="112"/>
        <end position="142"/>
    </location>
</feature>
<evidence type="ECO:0000256" key="7">
    <source>
        <dbReference type="SAM" id="MobiDB-lite"/>
    </source>
</evidence>
<dbReference type="Pfam" id="PF04006">
    <property type="entry name" value="Mpp10"/>
    <property type="match status" value="2"/>
</dbReference>
<dbReference type="STRING" id="94643.A0A2A9MDW0"/>
<feature type="region of interest" description="Disordered" evidence="7">
    <location>
        <begin position="741"/>
        <end position="824"/>
    </location>
</feature>
<evidence type="ECO:0000256" key="3">
    <source>
        <dbReference type="ARBA" id="ARBA00022552"/>
    </source>
</evidence>
<feature type="compositionally biased region" description="Basic and acidic residues" evidence="7">
    <location>
        <begin position="326"/>
        <end position="349"/>
    </location>
</feature>
<dbReference type="Proteomes" id="UP000224006">
    <property type="component" value="Unassembled WGS sequence"/>
</dbReference>
<feature type="compositionally biased region" description="Acidic residues" evidence="7">
    <location>
        <begin position="116"/>
        <end position="126"/>
    </location>
</feature>
<evidence type="ECO:0000256" key="6">
    <source>
        <dbReference type="ARBA" id="ARBA00029455"/>
    </source>
</evidence>
<keyword evidence="4" id="KW-0539">Nucleus</keyword>
<dbReference type="GO" id="GO:0032040">
    <property type="term" value="C:small-subunit processome"/>
    <property type="evidence" value="ECO:0007669"/>
    <property type="project" value="TreeGrafter"/>
</dbReference>
<feature type="compositionally biased region" description="Acidic residues" evidence="7">
    <location>
        <begin position="234"/>
        <end position="262"/>
    </location>
</feature>
<feature type="compositionally biased region" description="Basic and acidic residues" evidence="7">
    <location>
        <begin position="504"/>
        <end position="513"/>
    </location>
</feature>
<dbReference type="PANTHER" id="PTHR17039">
    <property type="entry name" value="U3 SMALL NUCLEOLAR RIBONUCLEOPROTEIN PROTEIN MPP10"/>
    <property type="match status" value="1"/>
</dbReference>
<name>A0A2A9MDW0_BESBE</name>
<feature type="compositionally biased region" description="Basic and acidic residues" evidence="7">
    <location>
        <begin position="431"/>
        <end position="477"/>
    </location>
</feature>
<evidence type="ECO:0000256" key="4">
    <source>
        <dbReference type="ARBA" id="ARBA00023242"/>
    </source>
</evidence>
<feature type="compositionally biased region" description="Basic residues" evidence="7">
    <location>
        <begin position="771"/>
        <end position="783"/>
    </location>
</feature>
<feature type="region of interest" description="Disordered" evidence="7">
    <location>
        <begin position="234"/>
        <end position="513"/>
    </location>
</feature>
<dbReference type="KEGG" id="bbes:BESB_072880"/>
<dbReference type="GO" id="GO:0005732">
    <property type="term" value="C:sno(s)RNA-containing ribonucleoprotein complex"/>
    <property type="evidence" value="ECO:0007669"/>
    <property type="project" value="InterPro"/>
</dbReference>
<feature type="compositionally biased region" description="Basic and acidic residues" evidence="7">
    <location>
        <begin position="788"/>
        <end position="816"/>
    </location>
</feature>
<evidence type="ECO:0000313" key="9">
    <source>
        <dbReference type="Proteomes" id="UP000224006"/>
    </source>
</evidence>
<comment type="caution">
    <text evidence="8">The sequence shown here is derived from an EMBL/GenBank/DDBJ whole genome shotgun (WGS) entry which is preliminary data.</text>
</comment>
<dbReference type="OrthoDB" id="445326at2759"/>
<feature type="compositionally biased region" description="Basic residues" evidence="7">
    <location>
        <begin position="186"/>
        <end position="197"/>
    </location>
</feature>
<organism evidence="8 9">
    <name type="scientific">Besnoitia besnoiti</name>
    <name type="common">Apicomplexan protozoan</name>
    <dbReference type="NCBI Taxonomy" id="94643"/>
    <lineage>
        <taxon>Eukaryota</taxon>
        <taxon>Sar</taxon>
        <taxon>Alveolata</taxon>
        <taxon>Apicomplexa</taxon>
        <taxon>Conoidasida</taxon>
        <taxon>Coccidia</taxon>
        <taxon>Eucoccidiorida</taxon>
        <taxon>Eimeriorina</taxon>
        <taxon>Sarcocystidae</taxon>
        <taxon>Besnoitia</taxon>
    </lineage>
</organism>
<evidence type="ECO:0000256" key="5">
    <source>
        <dbReference type="ARBA" id="ARBA00023274"/>
    </source>
</evidence>
<reference evidence="8 9" key="1">
    <citation type="submission" date="2017-09" db="EMBL/GenBank/DDBJ databases">
        <title>Genome sequencing of Besnoitia besnoiti strain Bb-Ger1.</title>
        <authorList>
            <person name="Schares G."/>
            <person name="Venepally P."/>
            <person name="Lorenzi H.A."/>
        </authorList>
    </citation>
    <scope>NUCLEOTIDE SEQUENCE [LARGE SCALE GENOMIC DNA]</scope>
    <source>
        <strain evidence="8 9">Bb-Ger1</strain>
    </source>
</reference>
<accession>A0A2A9MDW0</accession>
<protein>
    <submittedName>
        <fullName evidence="8">Putative M phase phosphoprotein MPP10</fullName>
    </submittedName>
</protein>
<feature type="compositionally biased region" description="Basic and acidic residues" evidence="7">
    <location>
        <begin position="742"/>
        <end position="770"/>
    </location>
</feature>
<evidence type="ECO:0000313" key="8">
    <source>
        <dbReference type="EMBL" id="PFH34136.1"/>
    </source>
</evidence>
<feature type="compositionally biased region" description="Acidic residues" evidence="7">
    <location>
        <begin position="278"/>
        <end position="311"/>
    </location>
</feature>
<comment type="similarity">
    <text evidence="6">Belongs to the MPP10 family.</text>
</comment>
<dbReference type="VEuPathDB" id="ToxoDB:BESB_072880"/>
<keyword evidence="3" id="KW-0698">rRNA processing</keyword>
<dbReference type="RefSeq" id="XP_029218145.1">
    <property type="nucleotide sequence ID" value="XM_029365661.1"/>
</dbReference>
<dbReference type="InterPro" id="IPR012173">
    <property type="entry name" value="Mpp10"/>
</dbReference>
<dbReference type="PANTHER" id="PTHR17039:SF0">
    <property type="entry name" value="U3 SMALL NUCLEOLAR RIBONUCLEOPROTEIN PROTEIN MPP10"/>
    <property type="match status" value="1"/>
</dbReference>
<gene>
    <name evidence="8" type="ORF">BESB_072880</name>
</gene>
<dbReference type="AlphaFoldDB" id="A0A2A9MDW0"/>
<keyword evidence="5" id="KW-0687">Ribonucleoprotein</keyword>
<evidence type="ECO:0000256" key="2">
    <source>
        <dbReference type="ARBA" id="ARBA00022517"/>
    </source>
</evidence>
<evidence type="ECO:0000256" key="1">
    <source>
        <dbReference type="ARBA" id="ARBA00004604"/>
    </source>
</evidence>